<dbReference type="PANTHER" id="PTHR33922">
    <property type="entry name" value="OS01G0888066 PROTEIN-RELATED"/>
    <property type="match status" value="1"/>
</dbReference>
<accession>A0AAD7KRR0</accession>
<dbReference type="PANTHER" id="PTHR33922:SF2">
    <property type="entry name" value="OS07G0589600 PROTEIN"/>
    <property type="match status" value="1"/>
</dbReference>
<reference evidence="2" key="1">
    <citation type="journal article" date="2023" name="Science">
        <title>Elucidation of the pathway for biosynthesis of saponin adjuvants from the soapbark tree.</title>
        <authorList>
            <person name="Reed J."/>
            <person name="Orme A."/>
            <person name="El-Demerdash A."/>
            <person name="Owen C."/>
            <person name="Martin L.B.B."/>
            <person name="Misra R.C."/>
            <person name="Kikuchi S."/>
            <person name="Rejzek M."/>
            <person name="Martin A.C."/>
            <person name="Harkess A."/>
            <person name="Leebens-Mack J."/>
            <person name="Louveau T."/>
            <person name="Stephenson M.J."/>
            <person name="Osbourn A."/>
        </authorList>
    </citation>
    <scope>NUCLEOTIDE SEQUENCE</scope>
    <source>
        <strain evidence="2">S10</strain>
    </source>
</reference>
<protein>
    <submittedName>
        <fullName evidence="2">Membrane-associated kinase regulator protein</fullName>
    </submittedName>
</protein>
<evidence type="ECO:0000256" key="1">
    <source>
        <dbReference type="SAM" id="MobiDB-lite"/>
    </source>
</evidence>
<feature type="compositionally biased region" description="Basic and acidic residues" evidence="1">
    <location>
        <begin position="1"/>
        <end position="11"/>
    </location>
</feature>
<dbReference type="GO" id="GO:0016301">
    <property type="term" value="F:kinase activity"/>
    <property type="evidence" value="ECO:0007669"/>
    <property type="project" value="UniProtKB-KW"/>
</dbReference>
<dbReference type="KEGG" id="qsa:O6P43_033883"/>
<comment type="caution">
    <text evidence="2">The sequence shown here is derived from an EMBL/GenBank/DDBJ whole genome shotgun (WGS) entry which is preliminary data.</text>
</comment>
<organism evidence="2 3">
    <name type="scientific">Quillaja saponaria</name>
    <name type="common">Soap bark tree</name>
    <dbReference type="NCBI Taxonomy" id="32244"/>
    <lineage>
        <taxon>Eukaryota</taxon>
        <taxon>Viridiplantae</taxon>
        <taxon>Streptophyta</taxon>
        <taxon>Embryophyta</taxon>
        <taxon>Tracheophyta</taxon>
        <taxon>Spermatophyta</taxon>
        <taxon>Magnoliopsida</taxon>
        <taxon>eudicotyledons</taxon>
        <taxon>Gunneridae</taxon>
        <taxon>Pentapetalae</taxon>
        <taxon>rosids</taxon>
        <taxon>fabids</taxon>
        <taxon>Fabales</taxon>
        <taxon>Quillajaceae</taxon>
        <taxon>Quillaja</taxon>
    </lineage>
</organism>
<feature type="region of interest" description="Disordered" evidence="1">
    <location>
        <begin position="112"/>
        <end position="167"/>
    </location>
</feature>
<dbReference type="EMBL" id="JARAOO010000014">
    <property type="protein sequence ID" value="KAJ7944492.1"/>
    <property type="molecule type" value="Genomic_DNA"/>
</dbReference>
<proteinExistence type="predicted"/>
<dbReference type="AlphaFoldDB" id="A0AAD7KRR0"/>
<keyword evidence="2" id="KW-0808">Transferase</keyword>
<sequence>MATDCAKEKWDAFSSEQVKQEDEEKEALSPCNPPVILIKEEEQTRKADAQVIENQQEFDFCSWGGPESKMCAADEVFFGGQILPLRLSVSSDGGLLTTGFQDKRLNLSRCESMDHGSLSGSRSNSSRSSSIRSQYSSTSTSTNFATRISKPRIGNQFHTYPSPQPQIRVPNIRKVNAGNHSRKSSSAWDFFRIGVVPTPEIGLQDLRIRSSSNRNSVSLNSCSSSSNSGRFKANNTTNKHSLKQFLGKSSTGFLKGCKCSIETVPSNVVPIKSNAKSININSEIETHAMKGKVLEPRKQREKQGKQAMSHRRTFEWLKELSHASYPNEPSFKS</sequence>
<keyword evidence="3" id="KW-1185">Reference proteome</keyword>
<gene>
    <name evidence="2" type="ORF">O6P43_033883</name>
</gene>
<keyword evidence="2" id="KW-0418">Kinase</keyword>
<feature type="compositionally biased region" description="Low complexity" evidence="1">
    <location>
        <begin position="117"/>
        <end position="142"/>
    </location>
</feature>
<feature type="region of interest" description="Disordered" evidence="1">
    <location>
        <begin position="1"/>
        <end position="30"/>
    </location>
</feature>
<evidence type="ECO:0000313" key="2">
    <source>
        <dbReference type="EMBL" id="KAJ7944492.1"/>
    </source>
</evidence>
<dbReference type="Proteomes" id="UP001163823">
    <property type="component" value="Chromosome 14"/>
</dbReference>
<name>A0AAD7KRR0_QUISA</name>
<feature type="compositionally biased region" description="Low complexity" evidence="1">
    <location>
        <begin position="214"/>
        <end position="228"/>
    </location>
</feature>
<feature type="region of interest" description="Disordered" evidence="1">
    <location>
        <begin position="214"/>
        <end position="235"/>
    </location>
</feature>
<evidence type="ECO:0000313" key="3">
    <source>
        <dbReference type="Proteomes" id="UP001163823"/>
    </source>
</evidence>